<dbReference type="PRINTS" id="PR00081">
    <property type="entry name" value="GDHRDH"/>
</dbReference>
<dbReference type="PANTHER" id="PTHR24320">
    <property type="entry name" value="RETINOL DEHYDROGENASE"/>
    <property type="match status" value="1"/>
</dbReference>
<keyword evidence="2" id="KW-0521">NADP</keyword>
<comment type="similarity">
    <text evidence="1 4">Belongs to the short-chain dehydrogenases/reductases (SDR) family.</text>
</comment>
<dbReference type="Gene3D" id="3.40.50.720">
    <property type="entry name" value="NAD(P)-binding Rossmann-like Domain"/>
    <property type="match status" value="1"/>
</dbReference>
<evidence type="ECO:0000313" key="5">
    <source>
        <dbReference type="EMBL" id="KAB8245506.1"/>
    </source>
</evidence>
<dbReference type="InterPro" id="IPR002347">
    <property type="entry name" value="SDR_fam"/>
</dbReference>
<dbReference type="Proteomes" id="UP000325434">
    <property type="component" value="Unassembled WGS sequence"/>
</dbReference>
<evidence type="ECO:0000256" key="3">
    <source>
        <dbReference type="ARBA" id="ARBA00023002"/>
    </source>
</evidence>
<protein>
    <submittedName>
        <fullName evidence="5">Uncharacterized protein</fullName>
    </submittedName>
</protein>
<reference evidence="5" key="1">
    <citation type="submission" date="2019-04" db="EMBL/GenBank/DDBJ databases">
        <title>Friends and foes A comparative genomics study of 23 Aspergillus species from section Flavi.</title>
        <authorList>
            <consortium name="DOE Joint Genome Institute"/>
            <person name="Kjaerbolling I."/>
            <person name="Vesth T."/>
            <person name="Frisvad J.C."/>
            <person name="Nybo J.L."/>
            <person name="Theobald S."/>
            <person name="Kildgaard S."/>
            <person name="Isbrandt T."/>
            <person name="Kuo A."/>
            <person name="Sato A."/>
            <person name="Lyhne E.K."/>
            <person name="Kogle M.E."/>
            <person name="Wiebenga A."/>
            <person name="Kun R.S."/>
            <person name="Lubbers R.J."/>
            <person name="Makela M.R."/>
            <person name="Barry K."/>
            <person name="Chovatia M."/>
            <person name="Clum A."/>
            <person name="Daum C."/>
            <person name="Haridas S."/>
            <person name="He G."/>
            <person name="LaButti K."/>
            <person name="Lipzen A."/>
            <person name="Mondo S."/>
            <person name="Riley R."/>
            <person name="Salamov A."/>
            <person name="Simmons B.A."/>
            <person name="Magnuson J.K."/>
            <person name="Henrissat B."/>
            <person name="Mortensen U.H."/>
            <person name="Larsen T.O."/>
            <person name="Devries R.P."/>
            <person name="Grigoriev I.V."/>
            <person name="Machida M."/>
            <person name="Baker S.E."/>
            <person name="Andersen M.R."/>
        </authorList>
    </citation>
    <scope>NUCLEOTIDE SEQUENCE [LARGE SCALE GENOMIC DNA]</scope>
    <source>
        <strain evidence="5">CBS 121.62</strain>
    </source>
</reference>
<keyword evidence="3" id="KW-0560">Oxidoreductase</keyword>
<evidence type="ECO:0000256" key="2">
    <source>
        <dbReference type="ARBA" id="ARBA00022857"/>
    </source>
</evidence>
<proteinExistence type="inferred from homology"/>
<dbReference type="Pfam" id="PF00106">
    <property type="entry name" value="adh_short"/>
    <property type="match status" value="1"/>
</dbReference>
<name>A0A5N6GT19_ASPFL</name>
<dbReference type="VEuPathDB" id="FungiDB:F9C07_2175941"/>
<dbReference type="VEuPathDB" id="FungiDB:AFLA_013165"/>
<dbReference type="InterPro" id="IPR036291">
    <property type="entry name" value="NAD(P)-bd_dom_sf"/>
</dbReference>
<sequence length="322" mass="35645">MMPQYNAQTTAEEVANDCRASIANKTILVTGVTLGSLGAGFATAIANYAPSLFILAARDVTKAQQTATEISIINPSVKTRILHLDLGSQVQIREAAKEVLEYEEHIDVLVNNAGVMAPPFSLTQDGVESQFGINHIGHFLFTNLIMSKLVTPGKSSRVVNISSDGHRLGPIRFDDWNFDDGNTYDPWLAYGQSKTANMLFSVSLAQKLGTKGLISVSLHPGVVSTQILRHDVDESVKALVKWDRIQGNRQCWDGFKWKSISQGLATHVFACFHNSISENNGGYLENCKFMEPAEIRCWGRDHVEAERLWKLSEEIVGQKFDY</sequence>
<dbReference type="SUPFAM" id="SSF51735">
    <property type="entry name" value="NAD(P)-binding Rossmann-fold domains"/>
    <property type="match status" value="1"/>
</dbReference>
<organism evidence="5">
    <name type="scientific">Aspergillus flavus</name>
    <dbReference type="NCBI Taxonomy" id="5059"/>
    <lineage>
        <taxon>Eukaryota</taxon>
        <taxon>Fungi</taxon>
        <taxon>Dikarya</taxon>
        <taxon>Ascomycota</taxon>
        <taxon>Pezizomycotina</taxon>
        <taxon>Eurotiomycetes</taxon>
        <taxon>Eurotiomycetidae</taxon>
        <taxon>Eurotiales</taxon>
        <taxon>Aspergillaceae</taxon>
        <taxon>Aspergillus</taxon>
        <taxon>Aspergillus subgen. Circumdati</taxon>
    </lineage>
</organism>
<evidence type="ECO:0000256" key="4">
    <source>
        <dbReference type="RuleBase" id="RU000363"/>
    </source>
</evidence>
<dbReference type="GO" id="GO:0016491">
    <property type="term" value="F:oxidoreductase activity"/>
    <property type="evidence" value="ECO:0007669"/>
    <property type="project" value="UniProtKB-KW"/>
</dbReference>
<dbReference type="PRINTS" id="PR00080">
    <property type="entry name" value="SDRFAMILY"/>
</dbReference>
<dbReference type="AlphaFoldDB" id="A0A5N6GT19"/>
<evidence type="ECO:0000256" key="1">
    <source>
        <dbReference type="ARBA" id="ARBA00006484"/>
    </source>
</evidence>
<gene>
    <name evidence="5" type="ORF">BDV35DRAFT_356640</name>
</gene>
<dbReference type="PANTHER" id="PTHR24320:SF283">
    <property type="entry name" value="RETINOL DEHYDROGENASE 11"/>
    <property type="match status" value="1"/>
</dbReference>
<accession>A0A5N6GT19</accession>
<dbReference type="EMBL" id="ML734611">
    <property type="protein sequence ID" value="KAB8245506.1"/>
    <property type="molecule type" value="Genomic_DNA"/>
</dbReference>